<dbReference type="Gene3D" id="2.170.15.10">
    <property type="entry name" value="Proaerolysin, chain A, domain 3"/>
    <property type="match status" value="1"/>
</dbReference>
<organism evidence="1 2">
    <name type="scientific">Lottia gigantea</name>
    <name type="common">Giant owl limpet</name>
    <dbReference type="NCBI Taxonomy" id="225164"/>
    <lineage>
        <taxon>Eukaryota</taxon>
        <taxon>Metazoa</taxon>
        <taxon>Spiralia</taxon>
        <taxon>Lophotrochozoa</taxon>
        <taxon>Mollusca</taxon>
        <taxon>Gastropoda</taxon>
        <taxon>Patellogastropoda</taxon>
        <taxon>Lottioidea</taxon>
        <taxon>Lottiidae</taxon>
        <taxon>Lottia</taxon>
    </lineage>
</organism>
<name>V4BXG0_LOTGI</name>
<dbReference type="Proteomes" id="UP000030746">
    <property type="component" value="Unassembled WGS sequence"/>
</dbReference>
<reference evidence="1 2" key="1">
    <citation type="journal article" date="2013" name="Nature">
        <title>Insights into bilaterian evolution from three spiralian genomes.</title>
        <authorList>
            <person name="Simakov O."/>
            <person name="Marletaz F."/>
            <person name="Cho S.J."/>
            <person name="Edsinger-Gonzales E."/>
            <person name="Havlak P."/>
            <person name="Hellsten U."/>
            <person name="Kuo D.H."/>
            <person name="Larsson T."/>
            <person name="Lv J."/>
            <person name="Arendt D."/>
            <person name="Savage R."/>
            <person name="Osoegawa K."/>
            <person name="de Jong P."/>
            <person name="Grimwood J."/>
            <person name="Chapman J.A."/>
            <person name="Shapiro H."/>
            <person name="Aerts A."/>
            <person name="Otillar R.P."/>
            <person name="Terry A.Y."/>
            <person name="Boore J.L."/>
            <person name="Grigoriev I.V."/>
            <person name="Lindberg D.R."/>
            <person name="Seaver E.C."/>
            <person name="Weisblat D.A."/>
            <person name="Putnam N.H."/>
            <person name="Rokhsar D.S."/>
        </authorList>
    </citation>
    <scope>NUCLEOTIDE SEQUENCE [LARGE SCALE GENOMIC DNA]</scope>
</reference>
<dbReference type="EMBL" id="KB201890">
    <property type="protein sequence ID" value="ESO93784.1"/>
    <property type="molecule type" value="Genomic_DNA"/>
</dbReference>
<dbReference type="KEGG" id="lgi:LOTGIDRAFT_104834"/>
<evidence type="ECO:0000313" key="1">
    <source>
        <dbReference type="EMBL" id="ESO93784.1"/>
    </source>
</evidence>
<dbReference type="GeneID" id="20229902"/>
<dbReference type="CDD" id="cd20237">
    <property type="entry name" value="PFM_LIN24-like"/>
    <property type="match status" value="1"/>
</dbReference>
<dbReference type="SUPFAM" id="SSF56973">
    <property type="entry name" value="Aerolisin/ETX pore-forming domain"/>
    <property type="match status" value="1"/>
</dbReference>
<accession>V4BXG0</accession>
<keyword evidence="2" id="KW-1185">Reference proteome</keyword>
<sequence>SFYRFRKMSKPELTDIEELVKIWAWDNFLKTRSKDHIKLRLEDIIMEVKWAKVRFINGTPEYSDEKKLDKPNSQVVFKSTYENWTDHEQEHSFQTERTTVSSCTTEVSKGYSKGFSLEVKLGLPDEVAGATAGFGREVNMGSVEETSQEEHMTWSINSTIKVPRKHKTTAELLVREQEFTANFKMDVCIKGRVLVVITNLKDNNSFVQCIEGDFSDILKKHGDSRHYIIENKSVRWPLVGKCKFRFGIEQHVQLTENPLGES</sequence>
<dbReference type="PANTHER" id="PTHR39369:SF6">
    <property type="entry name" value="LIN-24 (TWENTY-FOUR) LIKE"/>
    <property type="match status" value="1"/>
</dbReference>
<dbReference type="OrthoDB" id="9977517at2759"/>
<dbReference type="STRING" id="225164.V4BXG0"/>
<dbReference type="OMA" id="ECSEPTY"/>
<gene>
    <name evidence="1" type="ORF">LOTGIDRAFT_104834</name>
</gene>
<dbReference type="CTD" id="20229902"/>
<dbReference type="AlphaFoldDB" id="V4BXG0"/>
<protein>
    <submittedName>
        <fullName evidence="1">Uncharacterized protein</fullName>
    </submittedName>
</protein>
<dbReference type="RefSeq" id="XP_009055410.1">
    <property type="nucleotide sequence ID" value="XM_009057162.1"/>
</dbReference>
<feature type="non-terminal residue" evidence="1">
    <location>
        <position position="1"/>
    </location>
</feature>
<evidence type="ECO:0000313" key="2">
    <source>
        <dbReference type="Proteomes" id="UP000030746"/>
    </source>
</evidence>
<dbReference type="HOGENOM" id="CLU_064578_0_0_1"/>
<proteinExistence type="predicted"/>
<dbReference type="PANTHER" id="PTHR39369">
    <property type="entry name" value="LIN-24 (TWENTY-FOUR) LIKE"/>
    <property type="match status" value="1"/>
</dbReference>